<proteinExistence type="predicted"/>
<sequence length="380" mass="40990">MQLFKSASGFGSTAEKAARAFAKWFPTPEMIYPPAAGIDISDASIKWIVLAPFKSRYRIESHGEILIEQGVVVSGVVQDEAALARALTEVKKHLGGVECAHAALPEEIAYVFEMHVPEGTTHDQAISMIEFGFEGRVPITPEEAVFDFDVIQKHDSGGGEDIGVAVFSHDLAQSYVSAFSGAGIRLLSLETEARSIGRAVSSGAPDEPVTLLVDFGRARTGFAVLKRGIPIFTSTVDVGDDMITRSVAEKLSLSPEETQVFKNEQGLLADAGPKSSEVEAIIGTASALADEITRHYHYWDTRRNEKGERMTPVGSVILIGGGANLNGLPDYIAGRVQAPTSIADVWRHVCDFDEYIPPIDRRTSLQYATAVGLSMRSLPV</sequence>
<dbReference type="InterPro" id="IPR005883">
    <property type="entry name" value="PilM"/>
</dbReference>
<comment type="caution">
    <text evidence="1">The sequence shown here is derived from an EMBL/GenBank/DDBJ whole genome shotgun (WGS) entry which is preliminary data.</text>
</comment>
<dbReference type="PANTHER" id="PTHR32432">
    <property type="entry name" value="CELL DIVISION PROTEIN FTSA-RELATED"/>
    <property type="match status" value="1"/>
</dbReference>
<accession>A0A1F6DY90</accession>
<dbReference type="Proteomes" id="UP000177652">
    <property type="component" value="Unassembled WGS sequence"/>
</dbReference>
<dbReference type="PANTHER" id="PTHR32432:SF3">
    <property type="entry name" value="ETHANOLAMINE UTILIZATION PROTEIN EUTJ"/>
    <property type="match status" value="1"/>
</dbReference>
<evidence type="ECO:0008006" key="3">
    <source>
        <dbReference type="Google" id="ProtNLM"/>
    </source>
</evidence>
<dbReference type="AlphaFoldDB" id="A0A1F6DY90"/>
<evidence type="ECO:0000313" key="1">
    <source>
        <dbReference type="EMBL" id="OGG66368.1"/>
    </source>
</evidence>
<organism evidence="1 2">
    <name type="scientific">Candidatus Kaiserbacteria bacterium RIFCSPHIGHO2_02_FULL_55_20</name>
    <dbReference type="NCBI Taxonomy" id="1798497"/>
    <lineage>
        <taxon>Bacteria</taxon>
        <taxon>Candidatus Kaiseribacteriota</taxon>
    </lineage>
</organism>
<dbReference type="CDD" id="cd24049">
    <property type="entry name" value="ASKHA_NBD_PilM"/>
    <property type="match status" value="1"/>
</dbReference>
<dbReference type="EMBL" id="MFLK01000010">
    <property type="protein sequence ID" value="OGG66368.1"/>
    <property type="molecule type" value="Genomic_DNA"/>
</dbReference>
<dbReference type="InterPro" id="IPR043129">
    <property type="entry name" value="ATPase_NBD"/>
</dbReference>
<dbReference type="Pfam" id="PF11104">
    <property type="entry name" value="PilM_2"/>
    <property type="match status" value="1"/>
</dbReference>
<gene>
    <name evidence="1" type="ORF">A3D71_02395</name>
</gene>
<dbReference type="Gene3D" id="3.30.420.40">
    <property type="match status" value="2"/>
</dbReference>
<dbReference type="Gene3D" id="3.30.1490.300">
    <property type="match status" value="1"/>
</dbReference>
<name>A0A1F6DY90_9BACT</name>
<reference evidence="1 2" key="1">
    <citation type="journal article" date="2016" name="Nat. Commun.">
        <title>Thousands of microbial genomes shed light on interconnected biogeochemical processes in an aquifer system.</title>
        <authorList>
            <person name="Anantharaman K."/>
            <person name="Brown C.T."/>
            <person name="Hug L.A."/>
            <person name="Sharon I."/>
            <person name="Castelle C.J."/>
            <person name="Probst A.J."/>
            <person name="Thomas B.C."/>
            <person name="Singh A."/>
            <person name="Wilkins M.J."/>
            <person name="Karaoz U."/>
            <person name="Brodie E.L."/>
            <person name="Williams K.H."/>
            <person name="Hubbard S.S."/>
            <person name="Banfield J.F."/>
        </authorList>
    </citation>
    <scope>NUCLEOTIDE SEQUENCE [LARGE SCALE GENOMIC DNA]</scope>
</reference>
<evidence type="ECO:0000313" key="2">
    <source>
        <dbReference type="Proteomes" id="UP000177652"/>
    </source>
</evidence>
<protein>
    <recommendedName>
        <fullName evidence="3">SHS2 domain-containing protein</fullName>
    </recommendedName>
</protein>
<dbReference type="STRING" id="1798497.A3D71_02395"/>
<dbReference type="SUPFAM" id="SSF53067">
    <property type="entry name" value="Actin-like ATPase domain"/>
    <property type="match status" value="1"/>
</dbReference>
<dbReference type="InterPro" id="IPR050696">
    <property type="entry name" value="FtsA/MreB"/>
</dbReference>